<dbReference type="Gene3D" id="3.80.10.10">
    <property type="entry name" value="Ribonuclease Inhibitor"/>
    <property type="match status" value="2"/>
</dbReference>
<dbReference type="Proteomes" id="UP000007014">
    <property type="component" value="Chromosome 9"/>
</dbReference>
<dbReference type="InterPro" id="IPR057207">
    <property type="entry name" value="FBXL15_LRR"/>
</dbReference>
<evidence type="ECO:0000259" key="2">
    <source>
        <dbReference type="PROSITE" id="PS50181"/>
    </source>
</evidence>
<dbReference type="EMBL" id="AP006491">
    <property type="protein sequence ID" value="BAM80008.1"/>
    <property type="molecule type" value="Genomic_DNA"/>
</dbReference>
<proteinExistence type="predicted"/>
<dbReference type="GO" id="GO:0031146">
    <property type="term" value="P:SCF-dependent proteasomal ubiquitin-dependent protein catabolic process"/>
    <property type="evidence" value="ECO:0007669"/>
    <property type="project" value="TreeGrafter"/>
</dbReference>
<organism evidence="3 4">
    <name type="scientific">Cyanidioschyzon merolae (strain NIES-3377 / 10D)</name>
    <name type="common">Unicellular red alga</name>
    <dbReference type="NCBI Taxonomy" id="280699"/>
    <lineage>
        <taxon>Eukaryota</taxon>
        <taxon>Rhodophyta</taxon>
        <taxon>Bangiophyceae</taxon>
        <taxon>Cyanidiales</taxon>
        <taxon>Cyanidiaceae</taxon>
        <taxon>Cyanidioschyzon</taxon>
    </lineage>
</organism>
<accession>M1VGW8</accession>
<dbReference type="eggNOG" id="KOG4341">
    <property type="taxonomic scope" value="Eukaryota"/>
</dbReference>
<dbReference type="GeneID" id="16993752"/>
<evidence type="ECO:0000313" key="4">
    <source>
        <dbReference type="Proteomes" id="UP000007014"/>
    </source>
</evidence>
<protein>
    <submittedName>
        <fullName evidence="3">Similar to leucine-rich repeats containing F-box protein</fullName>
    </submittedName>
</protein>
<dbReference type="Gramene" id="CMI121CT">
    <property type="protein sequence ID" value="CMI121CT"/>
    <property type="gene ID" value="CMI121C"/>
</dbReference>
<dbReference type="Pfam" id="PF12937">
    <property type="entry name" value="F-box-like"/>
    <property type="match status" value="1"/>
</dbReference>
<evidence type="ECO:0000256" key="1">
    <source>
        <dbReference type="SAM" id="MobiDB-lite"/>
    </source>
</evidence>
<name>M1VGW8_CYAM1</name>
<dbReference type="KEGG" id="cme:CYME_CMI121C"/>
<dbReference type="Pfam" id="PF25372">
    <property type="entry name" value="DUF7885"/>
    <property type="match status" value="1"/>
</dbReference>
<dbReference type="STRING" id="280699.M1VGW8"/>
<dbReference type="AlphaFoldDB" id="M1VGW8"/>
<dbReference type="PROSITE" id="PS50181">
    <property type="entry name" value="FBOX"/>
    <property type="match status" value="1"/>
</dbReference>
<reference evidence="3 4" key="1">
    <citation type="journal article" date="2004" name="Nature">
        <title>Genome sequence of the ultrasmall unicellular red alga Cyanidioschyzon merolae 10D.</title>
        <authorList>
            <person name="Matsuzaki M."/>
            <person name="Misumi O."/>
            <person name="Shin-i T."/>
            <person name="Maruyama S."/>
            <person name="Takahara M."/>
            <person name="Miyagishima S."/>
            <person name="Mori T."/>
            <person name="Nishida K."/>
            <person name="Yagisawa F."/>
            <person name="Nishida K."/>
            <person name="Yoshida Y."/>
            <person name="Nishimura Y."/>
            <person name="Nakao S."/>
            <person name="Kobayashi T."/>
            <person name="Momoyama Y."/>
            <person name="Higashiyama T."/>
            <person name="Minoda A."/>
            <person name="Sano M."/>
            <person name="Nomoto H."/>
            <person name="Oishi K."/>
            <person name="Hayashi H."/>
            <person name="Ohta F."/>
            <person name="Nishizaka S."/>
            <person name="Haga S."/>
            <person name="Miura S."/>
            <person name="Morishita T."/>
            <person name="Kabeya Y."/>
            <person name="Terasawa K."/>
            <person name="Suzuki Y."/>
            <person name="Ishii Y."/>
            <person name="Asakawa S."/>
            <person name="Takano H."/>
            <person name="Ohta N."/>
            <person name="Kuroiwa H."/>
            <person name="Tanaka K."/>
            <person name="Shimizu N."/>
            <person name="Sugano S."/>
            <person name="Sato N."/>
            <person name="Nozaki H."/>
            <person name="Ogasawara N."/>
            <person name="Kohara Y."/>
            <person name="Kuroiwa T."/>
        </authorList>
    </citation>
    <scope>NUCLEOTIDE SEQUENCE [LARGE SCALE GENOMIC DNA]</scope>
    <source>
        <strain evidence="3 4">10D</strain>
    </source>
</reference>
<dbReference type="RefSeq" id="XP_005536294.1">
    <property type="nucleotide sequence ID" value="XM_005536237.1"/>
</dbReference>
<dbReference type="InterPro" id="IPR036047">
    <property type="entry name" value="F-box-like_dom_sf"/>
</dbReference>
<feature type="domain" description="F-box" evidence="2">
    <location>
        <begin position="273"/>
        <end position="321"/>
    </location>
</feature>
<reference evidence="3 4" key="2">
    <citation type="journal article" date="2007" name="BMC Biol.">
        <title>A 100%-complete sequence reveals unusually simple genomic features in the hot-spring red alga Cyanidioschyzon merolae.</title>
        <authorList>
            <person name="Nozaki H."/>
            <person name="Takano H."/>
            <person name="Misumi O."/>
            <person name="Terasawa K."/>
            <person name="Matsuzaki M."/>
            <person name="Maruyama S."/>
            <person name="Nishida K."/>
            <person name="Yagisawa F."/>
            <person name="Yoshida Y."/>
            <person name="Fujiwara T."/>
            <person name="Takio S."/>
            <person name="Tamura K."/>
            <person name="Chung S.J."/>
            <person name="Nakamura S."/>
            <person name="Kuroiwa H."/>
            <person name="Tanaka K."/>
            <person name="Sato N."/>
            <person name="Kuroiwa T."/>
        </authorList>
    </citation>
    <scope>NUCLEOTIDE SEQUENCE [LARGE SCALE GENOMIC DNA]</scope>
    <source>
        <strain evidence="3 4">10D</strain>
    </source>
</reference>
<dbReference type="GO" id="GO:0019005">
    <property type="term" value="C:SCF ubiquitin ligase complex"/>
    <property type="evidence" value="ECO:0007669"/>
    <property type="project" value="TreeGrafter"/>
</dbReference>
<dbReference type="SUPFAM" id="SSF81383">
    <property type="entry name" value="F-box domain"/>
    <property type="match status" value="1"/>
</dbReference>
<dbReference type="InterPro" id="IPR032675">
    <property type="entry name" value="LRR_dom_sf"/>
</dbReference>
<sequence>MRLQREAAQLDEEVVSVDCLGDPGLEPEAASQPTLAMDAPPTSSNAPGRSQRASHRVQETPGSLAGASSGFQDAFSGSEPQSLSASVGLVETAEYGQGSNSVTWRWRFLADVTAQPPDCAERVTPSVVYSDLTEQTPSCRSSLDRERSIDFLLGSCGTVEAEGFAHIKVIDSEDEREIAQRRLQMKELQRSTKRCWSTAPCDADHVIEEPLATMTPVASQKQASMLHSAGCSALCTPHKRRSLRKKEASCSGDFRSFSRKQLRPRSTGQAARRLTIDALPADVLALVFRHLKLLPDLSLHSSMVNRSWREVAMDPRLWREVDFEHYERVNDDVVLNYTRRAQGRVSLLDLSKCHQVSNATIIQVVRENRHLRTIRLAWCNSVTDAVVVEIAKCCNELQEIVLACCVHVTGVAIDALAEHCPSLKVVNLACLGKIESQSLVRLFRRCGSLEQLHIVNAAAVDDRIVALMARRLPRLKYLDLSWCAHVTDEAVYRLARYCRDLEHLELGDTKVSSHGARMLLRCCRKLKVLSLPRCVFIDDELIHAILAFAADRLESLNVASCNRVSDDALQLLVEQCTNLCKLDVSKLPCRQLGGILRRASSHLEIFY</sequence>
<evidence type="ECO:0000313" key="3">
    <source>
        <dbReference type="EMBL" id="BAM80008.1"/>
    </source>
</evidence>
<keyword evidence="4" id="KW-1185">Reference proteome</keyword>
<dbReference type="SUPFAM" id="SSF52047">
    <property type="entry name" value="RNI-like"/>
    <property type="match status" value="1"/>
</dbReference>
<dbReference type="PANTHER" id="PTHR13318">
    <property type="entry name" value="PARTNER OF PAIRED, ISOFORM B-RELATED"/>
    <property type="match status" value="1"/>
</dbReference>
<dbReference type="OrthoDB" id="4193at2759"/>
<dbReference type="InterPro" id="IPR001810">
    <property type="entry name" value="F-box_dom"/>
</dbReference>
<dbReference type="HOGENOM" id="CLU_450074_0_0_1"/>
<dbReference type="SMART" id="SM00367">
    <property type="entry name" value="LRR_CC"/>
    <property type="match status" value="8"/>
</dbReference>
<feature type="region of interest" description="Disordered" evidence="1">
    <location>
        <begin position="1"/>
        <end position="77"/>
    </location>
</feature>
<dbReference type="InterPro" id="IPR006553">
    <property type="entry name" value="Leu-rich_rpt_Cys-con_subtyp"/>
</dbReference>
<gene>
    <name evidence="3" type="ORF">CYME_CMI121C</name>
</gene>